<reference evidence="5 6" key="1">
    <citation type="submission" date="2018-12" db="EMBL/GenBank/DDBJ databases">
        <authorList>
            <consortium name="Pathogen Informatics"/>
        </authorList>
    </citation>
    <scope>NUCLEOTIDE SEQUENCE [LARGE SCALE GENOMIC DNA]</scope>
    <source>
        <strain evidence="5 6">NCTC13079</strain>
    </source>
</reference>
<dbReference type="InterPro" id="IPR003593">
    <property type="entry name" value="AAA+_ATPase"/>
</dbReference>
<dbReference type="SMART" id="SM00382">
    <property type="entry name" value="AAA"/>
    <property type="match status" value="1"/>
</dbReference>
<dbReference type="InterPro" id="IPR027417">
    <property type="entry name" value="P-loop_NTPase"/>
</dbReference>
<dbReference type="RefSeq" id="WP_126465680.1">
    <property type="nucleotide sequence ID" value="NZ_JAUSWF010000003.1"/>
</dbReference>
<organism evidence="5 6">
    <name type="scientific">Aedoeadaptatus ivorii</name>
    <dbReference type="NCBI Taxonomy" id="54006"/>
    <lineage>
        <taxon>Bacteria</taxon>
        <taxon>Bacillati</taxon>
        <taxon>Bacillota</taxon>
        <taxon>Tissierellia</taxon>
        <taxon>Tissierellales</taxon>
        <taxon>Peptoniphilaceae</taxon>
        <taxon>Aedoeadaptatus</taxon>
    </lineage>
</organism>
<dbReference type="PROSITE" id="PS50893">
    <property type="entry name" value="ABC_TRANSPORTER_2"/>
    <property type="match status" value="1"/>
</dbReference>
<dbReference type="EMBL" id="LR134523">
    <property type="protein sequence ID" value="VEJ35930.1"/>
    <property type="molecule type" value="Genomic_DNA"/>
</dbReference>
<dbReference type="Proteomes" id="UP000269544">
    <property type="component" value="Chromosome"/>
</dbReference>
<keyword evidence="5" id="KW-0378">Hydrolase</keyword>
<name>A0A3S5F7X2_9FIRM</name>
<dbReference type="InterPro" id="IPR017911">
    <property type="entry name" value="MacB-like_ATP-bd"/>
</dbReference>
<dbReference type="Pfam" id="PF00005">
    <property type="entry name" value="ABC_tran"/>
    <property type="match status" value="1"/>
</dbReference>
<dbReference type="GO" id="GO:0005886">
    <property type="term" value="C:plasma membrane"/>
    <property type="evidence" value="ECO:0007669"/>
    <property type="project" value="TreeGrafter"/>
</dbReference>
<dbReference type="SUPFAM" id="SSF52540">
    <property type="entry name" value="P-loop containing nucleoside triphosphate hydrolases"/>
    <property type="match status" value="1"/>
</dbReference>
<evidence type="ECO:0000313" key="5">
    <source>
        <dbReference type="EMBL" id="VEJ35930.1"/>
    </source>
</evidence>
<gene>
    <name evidence="5" type="primary">lolD_4</name>
    <name evidence="5" type="ORF">NCTC13079_01119</name>
</gene>
<dbReference type="Gene3D" id="3.40.50.300">
    <property type="entry name" value="P-loop containing nucleotide triphosphate hydrolases"/>
    <property type="match status" value="1"/>
</dbReference>
<sequence length="226" mass="25247">MELIRTEHLVKIYGAGERTVRAVDDVSLCIERGEFVALVGPSGSGKSTFLHMLGGVDTPTSGKIFIEGRDIAGLSSKELAHYRRRKVGLIYQFYNLIPDITIRHNIELPLVLDKRKIDKVFLRELAARLGIEDKLDAFPGELSGGEQQRAAIARSLIYRPSLILADEPTGNLDRENSKEIIEILKYFNRSLNQAILLITHDEKIAMEAERIVTFVDGKVVADAYNA</sequence>
<evidence type="ECO:0000313" key="6">
    <source>
        <dbReference type="Proteomes" id="UP000269544"/>
    </source>
</evidence>
<dbReference type="InterPro" id="IPR003439">
    <property type="entry name" value="ABC_transporter-like_ATP-bd"/>
</dbReference>
<evidence type="ECO:0000256" key="2">
    <source>
        <dbReference type="ARBA" id="ARBA00022741"/>
    </source>
</evidence>
<dbReference type="KEGG" id="piv:NCTC13079_01119"/>
<dbReference type="PROSITE" id="PS00211">
    <property type="entry name" value="ABC_TRANSPORTER_1"/>
    <property type="match status" value="1"/>
</dbReference>
<dbReference type="GO" id="GO:0098796">
    <property type="term" value="C:membrane protein complex"/>
    <property type="evidence" value="ECO:0007669"/>
    <property type="project" value="UniProtKB-ARBA"/>
</dbReference>
<evidence type="ECO:0000256" key="1">
    <source>
        <dbReference type="ARBA" id="ARBA00022448"/>
    </source>
</evidence>
<keyword evidence="3 5" id="KW-0067">ATP-binding</keyword>
<dbReference type="EC" id="3.6.3.-" evidence="5"/>
<accession>A0A3S5F7X2</accession>
<keyword evidence="1" id="KW-0813">Transport</keyword>
<evidence type="ECO:0000256" key="3">
    <source>
        <dbReference type="ARBA" id="ARBA00022840"/>
    </source>
</evidence>
<dbReference type="GO" id="GO:0005524">
    <property type="term" value="F:ATP binding"/>
    <property type="evidence" value="ECO:0007669"/>
    <property type="project" value="UniProtKB-KW"/>
</dbReference>
<dbReference type="PANTHER" id="PTHR24220">
    <property type="entry name" value="IMPORT ATP-BINDING PROTEIN"/>
    <property type="match status" value="1"/>
</dbReference>
<dbReference type="FunFam" id="3.40.50.300:FF:000032">
    <property type="entry name" value="Export ABC transporter ATP-binding protein"/>
    <property type="match status" value="1"/>
</dbReference>
<proteinExistence type="predicted"/>
<dbReference type="InterPro" id="IPR017871">
    <property type="entry name" value="ABC_transporter-like_CS"/>
</dbReference>
<keyword evidence="5" id="KW-0449">Lipoprotein</keyword>
<feature type="domain" description="ABC transporter" evidence="4">
    <location>
        <begin position="4"/>
        <end position="226"/>
    </location>
</feature>
<dbReference type="GO" id="GO:0016887">
    <property type="term" value="F:ATP hydrolysis activity"/>
    <property type="evidence" value="ECO:0007669"/>
    <property type="project" value="InterPro"/>
</dbReference>
<dbReference type="InterPro" id="IPR015854">
    <property type="entry name" value="ABC_transpr_LolD-like"/>
</dbReference>
<dbReference type="GO" id="GO:0022857">
    <property type="term" value="F:transmembrane transporter activity"/>
    <property type="evidence" value="ECO:0007669"/>
    <property type="project" value="UniProtKB-ARBA"/>
</dbReference>
<evidence type="ECO:0000259" key="4">
    <source>
        <dbReference type="PROSITE" id="PS50893"/>
    </source>
</evidence>
<protein>
    <submittedName>
        <fullName evidence="5">Lipoprotein-releasing system ATP-binding protein LolD</fullName>
        <ecNumber evidence="5">3.6.3.-</ecNumber>
    </submittedName>
</protein>
<dbReference type="OrthoDB" id="9810992at2"/>
<keyword evidence="6" id="KW-1185">Reference proteome</keyword>
<keyword evidence="2" id="KW-0547">Nucleotide-binding</keyword>
<dbReference type="AlphaFoldDB" id="A0A3S5F7X2"/>
<dbReference type="CDD" id="cd03255">
    <property type="entry name" value="ABC_MJ0796_LolCDE_FtsE"/>
    <property type="match status" value="1"/>
</dbReference>